<reference evidence="2 3" key="1">
    <citation type="submission" date="2016-11" db="EMBL/GenBank/DDBJ databases">
        <authorList>
            <person name="Jaros S."/>
            <person name="Januszkiewicz K."/>
            <person name="Wedrychowicz H."/>
        </authorList>
    </citation>
    <scope>NUCLEOTIDE SEQUENCE [LARGE SCALE GENOMIC DNA]</scope>
    <source>
        <strain evidence="2 3">GAS138</strain>
    </source>
</reference>
<feature type="signal peptide" evidence="1">
    <location>
        <begin position="1"/>
        <end position="28"/>
    </location>
</feature>
<evidence type="ECO:0000313" key="2">
    <source>
        <dbReference type="EMBL" id="SHG64933.1"/>
    </source>
</evidence>
<gene>
    <name evidence="2" type="ORF">SAMN05443248_2248</name>
</gene>
<dbReference type="InterPro" id="IPR011250">
    <property type="entry name" value="OMP/PagP_B-barrel"/>
</dbReference>
<feature type="chain" id="PRO_5012093046" evidence="1">
    <location>
        <begin position="29"/>
        <end position="209"/>
    </location>
</feature>
<dbReference type="SUPFAM" id="SSF56925">
    <property type="entry name" value="OMPA-like"/>
    <property type="match status" value="1"/>
</dbReference>
<dbReference type="AlphaFoldDB" id="A0A1M5LKP0"/>
<evidence type="ECO:0000256" key="1">
    <source>
        <dbReference type="SAM" id="SignalP"/>
    </source>
</evidence>
<dbReference type="EMBL" id="LT670817">
    <property type="protein sequence ID" value="SHG64933.1"/>
    <property type="molecule type" value="Genomic_DNA"/>
</dbReference>
<protein>
    <submittedName>
        <fullName evidence="2">Outer membrane protein beta-barrel domain-containing protein</fullName>
    </submittedName>
</protein>
<dbReference type="RefSeq" id="WP_079601274.1">
    <property type="nucleotide sequence ID" value="NZ_LT670817.1"/>
</dbReference>
<keyword evidence="1" id="KW-0732">Signal</keyword>
<organism evidence="2 3">
    <name type="scientific">Bradyrhizobium erythrophlei</name>
    <dbReference type="NCBI Taxonomy" id="1437360"/>
    <lineage>
        <taxon>Bacteria</taxon>
        <taxon>Pseudomonadati</taxon>
        <taxon>Pseudomonadota</taxon>
        <taxon>Alphaproteobacteria</taxon>
        <taxon>Hyphomicrobiales</taxon>
        <taxon>Nitrobacteraceae</taxon>
        <taxon>Bradyrhizobium</taxon>
    </lineage>
</organism>
<name>A0A1M5LKP0_9BRAD</name>
<dbReference type="OrthoDB" id="8248422at2"/>
<proteinExistence type="predicted"/>
<dbReference type="Proteomes" id="UP000189796">
    <property type="component" value="Chromosome I"/>
</dbReference>
<sequence>MSIFSSRTGLALVLAALCLGGRTAHAQAAPVTYWIPGWPIGFGGSPTFGQSPNTYGNFPGFDGSDIRGGGVSNMRYNFSNGWFVGGEGGGMGLSMNGINQNGAFGSSLYYQGVQFGYNFQNVGGSPFRVYAGFDTLKYTTGIGSPFAPFDTTSSTLPVYSAHAGIEFQPAPNVSLALGFGYTQQTGRIDSDINSPLLPGASPFAISGRH</sequence>
<accession>A0A1M5LKP0</accession>
<evidence type="ECO:0000313" key="3">
    <source>
        <dbReference type="Proteomes" id="UP000189796"/>
    </source>
</evidence>